<evidence type="ECO:0000313" key="8">
    <source>
        <dbReference type="Proteomes" id="UP000244005"/>
    </source>
</evidence>
<dbReference type="GO" id="GO:0043161">
    <property type="term" value="P:proteasome-mediated ubiquitin-dependent protein catabolic process"/>
    <property type="evidence" value="ECO:0000318"/>
    <property type="project" value="GO_Central"/>
</dbReference>
<protein>
    <recommendedName>
        <fullName evidence="6">AAA+ ATPase domain-containing protein</fullName>
    </recommendedName>
</protein>
<feature type="coiled-coil region" evidence="4">
    <location>
        <begin position="1130"/>
        <end position="1157"/>
    </location>
</feature>
<dbReference type="AlphaFoldDB" id="A0A2R6XCK9"/>
<feature type="region of interest" description="Disordered" evidence="5">
    <location>
        <begin position="379"/>
        <end position="403"/>
    </location>
</feature>
<feature type="region of interest" description="Disordered" evidence="5">
    <location>
        <begin position="61"/>
        <end position="83"/>
    </location>
</feature>
<evidence type="ECO:0000256" key="3">
    <source>
        <dbReference type="ARBA" id="ARBA00022840"/>
    </source>
</evidence>
<dbReference type="InterPro" id="IPR050221">
    <property type="entry name" value="26S_Proteasome_ATPase"/>
</dbReference>
<dbReference type="InterPro" id="IPR027417">
    <property type="entry name" value="P-loop_NTPase"/>
</dbReference>
<proteinExistence type="inferred from homology"/>
<dbReference type="GO" id="GO:0005524">
    <property type="term" value="F:ATP binding"/>
    <property type="evidence" value="ECO:0007669"/>
    <property type="project" value="UniProtKB-KW"/>
</dbReference>
<evidence type="ECO:0000256" key="1">
    <source>
        <dbReference type="ARBA" id="ARBA00006914"/>
    </source>
</evidence>
<organism evidence="7 8">
    <name type="scientific">Marchantia polymorpha</name>
    <name type="common">Common liverwort</name>
    <name type="synonym">Marchantia aquatica</name>
    <dbReference type="NCBI Taxonomy" id="3197"/>
    <lineage>
        <taxon>Eukaryota</taxon>
        <taxon>Viridiplantae</taxon>
        <taxon>Streptophyta</taxon>
        <taxon>Embryophyta</taxon>
        <taxon>Marchantiophyta</taxon>
        <taxon>Marchantiopsida</taxon>
        <taxon>Marchantiidae</taxon>
        <taxon>Marchantiales</taxon>
        <taxon>Marchantiaceae</taxon>
        <taxon>Marchantia</taxon>
    </lineage>
</organism>
<dbReference type="GO" id="GO:0016887">
    <property type="term" value="F:ATP hydrolysis activity"/>
    <property type="evidence" value="ECO:0007669"/>
    <property type="project" value="InterPro"/>
</dbReference>
<dbReference type="SUPFAM" id="SSF52540">
    <property type="entry name" value="P-loop containing nucleoside triphosphate hydrolases"/>
    <property type="match status" value="2"/>
</dbReference>
<dbReference type="GO" id="GO:0036402">
    <property type="term" value="F:proteasome-activating activity"/>
    <property type="evidence" value="ECO:0000318"/>
    <property type="project" value="GO_Central"/>
</dbReference>
<keyword evidence="2" id="KW-0547">Nucleotide-binding</keyword>
<keyword evidence="3" id="KW-0067">ATP-binding</keyword>
<dbReference type="Proteomes" id="UP000244005">
    <property type="component" value="Unassembled WGS sequence"/>
</dbReference>
<evidence type="ECO:0000313" key="7">
    <source>
        <dbReference type="EMBL" id="PTQ43846.1"/>
    </source>
</evidence>
<dbReference type="InterPro" id="IPR054472">
    <property type="entry name" value="WHD"/>
</dbReference>
<keyword evidence="4" id="KW-0175">Coiled coil</keyword>
<evidence type="ECO:0000256" key="5">
    <source>
        <dbReference type="SAM" id="MobiDB-lite"/>
    </source>
</evidence>
<keyword evidence="8" id="KW-1185">Reference proteome</keyword>
<evidence type="ECO:0000256" key="2">
    <source>
        <dbReference type="ARBA" id="ARBA00022741"/>
    </source>
</evidence>
<sequence length="1160" mass="128831">MGGTSVEAPSPGVNNSYPAVVLERLNMSAVPINPSPPDPERIRSDLMLLLREFSTELAAANSPTSVVNGAEASDEASNSKQPSAAYTEAEWLSHLELKFLLRAHRMELLRALGRYIGGGSSEGSNANQIFVAKEALTVVDELLEKTEAYAEFRLKGTDASLHPMVLRLASRYGLSTGESDLFQLLFMRGASKAAAVRAILGVRQEDKELAMELCGMSLLEVEDFLDDKRTHMTEGIIIGQVDDYDGKTIRMTNEAVSVLLLRPLKTEQRLKFSKTELLSVMESSKAEGYNDGVLMDTEDGPDTAVEDKLKENSSEQSFLMIFDSNKGVQGQKRKFGVVDEEGLDDVAAQVAQLDDLVKVAMEPQRKRAALLGDTGISETDVSNGVDPGLNGGASTPAMPQEDDLRRGELSAYKSSLEYLDDAFQVLALMLRIAKARHKEDMKEAFNDERPWYDVYRTTKVSSIRELRAKLRFVQNRLQERMKLTEESLKEGSTEFPRLEALARKLGLDEFEKGVVVMLTGVSISPVVKSIFEADSGDGSYRHSSEAIQVKDILTVYFDSFKQQVLARTYFYKSSKLVSRGLIKLRATPYARGGRGDLMDQQVELDRRMLDWIVGLDTEMNELVEGSHLYTPKIAMEQVVLPDEQKDMLLKTVENFAKFRQYRKRAGLEDVMSYGAGLVILLCGASGTGKTMTVNAVAHHLGKRVLMVDFHSLHSASAGGSRDDHSADLRGLFRDADMNDAIIFFDECEAIFAQRERGGDRMLNSLLTEMERHEGIIMLATNRPLDLDEAMHRRITCVSEFHPPDHTQRRAIWKLASERLPVHDSIDWDRISLRYELTGGYIKNALVSALLMAISRDSMNPSMSEEDIVNGCRLQMRGSLQMKTFTHRVVPKTGMDDLILSSGMREKMDAIVTFEKARAVLLGQWGFQQERLGTACLFWGPHGTGKSSAAEAIGFELGRPLKVINCAQLISRESSTKTGSNISTAFKDSRLMDAVLVLEDFQIFRADDEAGGGGVGSVSPWSHVAIGLLLHELGRFPGICILIANNVQGSVIHRLDPELTRRLKFLVEFRMPDSSVRSRMWKKLIPVKCPLAPNIKFEELGRRFDFASGTISSAIVRAAAKASLRTGEECIVTYKDLVEAAEAEKAHLRDELSEVMLQAFI</sequence>
<dbReference type="OMA" id="CDTFQEQ"/>
<feature type="domain" description="AAA+ ATPase" evidence="6">
    <location>
        <begin position="931"/>
        <end position="1074"/>
    </location>
</feature>
<dbReference type="SMART" id="SM00382">
    <property type="entry name" value="AAA"/>
    <property type="match status" value="2"/>
</dbReference>
<evidence type="ECO:0000256" key="4">
    <source>
        <dbReference type="SAM" id="Coils"/>
    </source>
</evidence>
<dbReference type="OrthoDB" id="10042665at2759"/>
<accession>A0A2R6XCK9</accession>
<dbReference type="Pfam" id="PF22977">
    <property type="entry name" value="WHD"/>
    <property type="match status" value="1"/>
</dbReference>
<evidence type="ECO:0000259" key="6">
    <source>
        <dbReference type="SMART" id="SM00382"/>
    </source>
</evidence>
<dbReference type="InterPro" id="IPR003593">
    <property type="entry name" value="AAA+_ATPase"/>
</dbReference>
<feature type="domain" description="AAA+ ATPase" evidence="6">
    <location>
        <begin position="675"/>
        <end position="804"/>
    </location>
</feature>
<dbReference type="InterPro" id="IPR003959">
    <property type="entry name" value="ATPase_AAA_core"/>
</dbReference>
<dbReference type="GO" id="GO:0008540">
    <property type="term" value="C:proteasome regulatory particle, base subcomplex"/>
    <property type="evidence" value="ECO:0000318"/>
    <property type="project" value="GO_Central"/>
</dbReference>
<dbReference type="PANTHER" id="PTHR23073">
    <property type="entry name" value="26S PROTEASOME REGULATORY SUBUNIT"/>
    <property type="match status" value="1"/>
</dbReference>
<gene>
    <name evidence="7" type="ORF">MARPO_0023s0143</name>
</gene>
<reference evidence="8" key="1">
    <citation type="journal article" date="2017" name="Cell">
        <title>Insights into land plant evolution garnered from the Marchantia polymorpha genome.</title>
        <authorList>
            <person name="Bowman J.L."/>
            <person name="Kohchi T."/>
            <person name="Yamato K.T."/>
            <person name="Jenkins J."/>
            <person name="Shu S."/>
            <person name="Ishizaki K."/>
            <person name="Yamaoka S."/>
            <person name="Nishihama R."/>
            <person name="Nakamura Y."/>
            <person name="Berger F."/>
            <person name="Adam C."/>
            <person name="Aki S.S."/>
            <person name="Althoff F."/>
            <person name="Araki T."/>
            <person name="Arteaga-Vazquez M.A."/>
            <person name="Balasubrmanian S."/>
            <person name="Barry K."/>
            <person name="Bauer D."/>
            <person name="Boehm C.R."/>
            <person name="Briginshaw L."/>
            <person name="Caballero-Perez J."/>
            <person name="Catarino B."/>
            <person name="Chen F."/>
            <person name="Chiyoda S."/>
            <person name="Chovatia M."/>
            <person name="Davies K.M."/>
            <person name="Delmans M."/>
            <person name="Demura T."/>
            <person name="Dierschke T."/>
            <person name="Dolan L."/>
            <person name="Dorantes-Acosta A.E."/>
            <person name="Eklund D.M."/>
            <person name="Florent S.N."/>
            <person name="Flores-Sandoval E."/>
            <person name="Fujiyama A."/>
            <person name="Fukuzawa H."/>
            <person name="Galik B."/>
            <person name="Grimanelli D."/>
            <person name="Grimwood J."/>
            <person name="Grossniklaus U."/>
            <person name="Hamada T."/>
            <person name="Haseloff J."/>
            <person name="Hetherington A.J."/>
            <person name="Higo A."/>
            <person name="Hirakawa Y."/>
            <person name="Hundley H.N."/>
            <person name="Ikeda Y."/>
            <person name="Inoue K."/>
            <person name="Inoue S.I."/>
            <person name="Ishida S."/>
            <person name="Jia Q."/>
            <person name="Kakita M."/>
            <person name="Kanazawa T."/>
            <person name="Kawai Y."/>
            <person name="Kawashima T."/>
            <person name="Kennedy M."/>
            <person name="Kinose K."/>
            <person name="Kinoshita T."/>
            <person name="Kohara Y."/>
            <person name="Koide E."/>
            <person name="Komatsu K."/>
            <person name="Kopischke S."/>
            <person name="Kubo M."/>
            <person name="Kyozuka J."/>
            <person name="Lagercrantz U."/>
            <person name="Lin S.S."/>
            <person name="Lindquist E."/>
            <person name="Lipzen A.M."/>
            <person name="Lu C.W."/>
            <person name="De Luna E."/>
            <person name="Martienssen R.A."/>
            <person name="Minamino N."/>
            <person name="Mizutani M."/>
            <person name="Mizutani M."/>
            <person name="Mochizuki N."/>
            <person name="Monte I."/>
            <person name="Mosher R."/>
            <person name="Nagasaki H."/>
            <person name="Nakagami H."/>
            <person name="Naramoto S."/>
            <person name="Nishitani K."/>
            <person name="Ohtani M."/>
            <person name="Okamoto T."/>
            <person name="Okumura M."/>
            <person name="Phillips J."/>
            <person name="Pollak B."/>
            <person name="Reinders A."/>
            <person name="Rovekamp M."/>
            <person name="Sano R."/>
            <person name="Sawa S."/>
            <person name="Schmid M.W."/>
            <person name="Shirakawa M."/>
            <person name="Solano R."/>
            <person name="Spunde A."/>
            <person name="Suetsugu N."/>
            <person name="Sugano S."/>
            <person name="Sugiyama A."/>
            <person name="Sun R."/>
            <person name="Suzuki Y."/>
            <person name="Takenaka M."/>
            <person name="Takezawa D."/>
            <person name="Tomogane H."/>
            <person name="Tsuzuki M."/>
            <person name="Ueda T."/>
            <person name="Umeda M."/>
            <person name="Ward J.M."/>
            <person name="Watanabe Y."/>
            <person name="Yazaki K."/>
            <person name="Yokoyama R."/>
            <person name="Yoshitake Y."/>
            <person name="Yotsui I."/>
            <person name="Zachgo S."/>
            <person name="Schmutz J."/>
        </authorList>
    </citation>
    <scope>NUCLEOTIDE SEQUENCE [LARGE SCALE GENOMIC DNA]</scope>
    <source>
        <strain evidence="8">Tak-1</strain>
    </source>
</reference>
<dbReference type="CDD" id="cd19481">
    <property type="entry name" value="RecA-like_protease"/>
    <property type="match status" value="1"/>
</dbReference>
<dbReference type="Pfam" id="PF00004">
    <property type="entry name" value="AAA"/>
    <property type="match status" value="2"/>
</dbReference>
<comment type="similarity">
    <text evidence="1">Belongs to the AAA ATPase family.</text>
</comment>
<dbReference type="EMBL" id="KZ772695">
    <property type="protein sequence ID" value="PTQ43846.1"/>
    <property type="molecule type" value="Genomic_DNA"/>
</dbReference>
<dbReference type="Gene3D" id="3.40.50.300">
    <property type="entry name" value="P-loop containing nucleotide triphosphate hydrolases"/>
    <property type="match status" value="2"/>
</dbReference>
<name>A0A2R6XCK9_MARPO</name>